<keyword evidence="3" id="KW-0964">Secreted</keyword>
<dbReference type="SMART" id="SM00835">
    <property type="entry name" value="Cupin_1"/>
    <property type="match status" value="1"/>
</dbReference>
<dbReference type="InterPro" id="IPR001929">
    <property type="entry name" value="Germin"/>
</dbReference>
<dbReference type="PANTHER" id="PTHR31238">
    <property type="entry name" value="GERMIN-LIKE PROTEIN SUBFAMILY 3 MEMBER 3"/>
    <property type="match status" value="1"/>
</dbReference>
<dbReference type="GO" id="GO:0005576">
    <property type="term" value="C:extracellular region"/>
    <property type="evidence" value="ECO:0007669"/>
    <property type="project" value="UniProtKB-SubCell"/>
</dbReference>
<dbReference type="Gene3D" id="2.60.120.10">
    <property type="entry name" value="Jelly Rolls"/>
    <property type="match status" value="1"/>
</dbReference>
<dbReference type="OrthoDB" id="1921208at2759"/>
<comment type="subcellular location">
    <subcellularLocation>
        <location evidence="1">Secreted</location>
    </subcellularLocation>
</comment>
<dbReference type="InterPro" id="IPR006045">
    <property type="entry name" value="Cupin_1"/>
</dbReference>
<evidence type="ECO:0000256" key="1">
    <source>
        <dbReference type="ARBA" id="ARBA00004613"/>
    </source>
</evidence>
<comment type="similarity">
    <text evidence="2">Belongs to the germin family.</text>
</comment>
<dbReference type="SUPFAM" id="SSF51182">
    <property type="entry name" value="RmlC-like cupins"/>
    <property type="match status" value="1"/>
</dbReference>
<evidence type="ECO:0000256" key="2">
    <source>
        <dbReference type="ARBA" id="ARBA00007456"/>
    </source>
</evidence>
<dbReference type="CDD" id="cd02241">
    <property type="entry name" value="cupin_OxOx"/>
    <property type="match status" value="1"/>
</dbReference>
<name>A0A814PEU1_9BILA</name>
<accession>A0A814PEU1</accession>
<evidence type="ECO:0000259" key="7">
    <source>
        <dbReference type="SMART" id="SM00835"/>
    </source>
</evidence>
<evidence type="ECO:0000313" key="9">
    <source>
        <dbReference type="Proteomes" id="UP000663882"/>
    </source>
</evidence>
<keyword evidence="4" id="KW-0479">Metal-binding</keyword>
<gene>
    <name evidence="8" type="ORF">RFH988_LOCUS19533</name>
</gene>
<feature type="signal peptide" evidence="6">
    <location>
        <begin position="1"/>
        <end position="18"/>
    </location>
</feature>
<feature type="chain" id="PRO_5032618771" description="Cupin type-1 domain-containing protein" evidence="6">
    <location>
        <begin position="19"/>
        <end position="239"/>
    </location>
</feature>
<comment type="caution">
    <text evidence="8">The sequence shown here is derived from an EMBL/GenBank/DDBJ whole genome shotgun (WGS) entry which is preliminary data.</text>
</comment>
<feature type="domain" description="Cupin type-1" evidence="7">
    <location>
        <begin position="69"/>
        <end position="215"/>
    </location>
</feature>
<evidence type="ECO:0000256" key="3">
    <source>
        <dbReference type="ARBA" id="ARBA00022525"/>
    </source>
</evidence>
<dbReference type="Proteomes" id="UP000663882">
    <property type="component" value="Unassembled WGS sequence"/>
</dbReference>
<evidence type="ECO:0000256" key="5">
    <source>
        <dbReference type="ARBA" id="ARBA00023211"/>
    </source>
</evidence>
<organism evidence="8 9">
    <name type="scientific">Rotaria sordida</name>
    <dbReference type="NCBI Taxonomy" id="392033"/>
    <lineage>
        <taxon>Eukaryota</taxon>
        <taxon>Metazoa</taxon>
        <taxon>Spiralia</taxon>
        <taxon>Gnathifera</taxon>
        <taxon>Rotifera</taxon>
        <taxon>Eurotatoria</taxon>
        <taxon>Bdelloidea</taxon>
        <taxon>Philodinida</taxon>
        <taxon>Philodinidae</taxon>
        <taxon>Rotaria</taxon>
    </lineage>
</organism>
<evidence type="ECO:0000313" key="8">
    <source>
        <dbReference type="EMBL" id="CAF1105208.1"/>
    </source>
</evidence>
<evidence type="ECO:0000256" key="4">
    <source>
        <dbReference type="ARBA" id="ARBA00022723"/>
    </source>
</evidence>
<reference evidence="8" key="1">
    <citation type="submission" date="2021-02" db="EMBL/GenBank/DDBJ databases">
        <authorList>
            <person name="Nowell W R."/>
        </authorList>
    </citation>
    <scope>NUCLEOTIDE SEQUENCE</scope>
</reference>
<dbReference type="EMBL" id="CAJNOO010001148">
    <property type="protein sequence ID" value="CAF1105208.1"/>
    <property type="molecule type" value="Genomic_DNA"/>
</dbReference>
<dbReference type="InterPro" id="IPR019780">
    <property type="entry name" value="Germin_Mn-BS"/>
</dbReference>
<dbReference type="GO" id="GO:0030145">
    <property type="term" value="F:manganese ion binding"/>
    <property type="evidence" value="ECO:0007669"/>
    <property type="project" value="InterPro"/>
</dbReference>
<dbReference type="PROSITE" id="PS00725">
    <property type="entry name" value="GERMIN"/>
    <property type="match status" value="1"/>
</dbReference>
<proteinExistence type="inferred from homology"/>
<dbReference type="AlphaFoldDB" id="A0A814PEU1"/>
<dbReference type="PRINTS" id="PR00325">
    <property type="entry name" value="GERMIN"/>
</dbReference>
<keyword evidence="5" id="KW-0464">Manganese</keyword>
<keyword evidence="6" id="KW-0732">Signal</keyword>
<protein>
    <recommendedName>
        <fullName evidence="7">Cupin type-1 domain-containing protein</fullName>
    </recommendedName>
</protein>
<dbReference type="InterPro" id="IPR014710">
    <property type="entry name" value="RmlC-like_jellyroll"/>
</dbReference>
<dbReference type="Pfam" id="PF00190">
    <property type="entry name" value="Cupin_1"/>
    <property type="match status" value="1"/>
</dbReference>
<sequence>MQMFQFFICFSSLIIVGTFRQTTRTSTSTVLSTISNGLLDLKRLENVRNSINQQSRIAKLNASDFIFDFISATTGISKGTGGRTVQASAFNFPGAIGNGVAMTVGYLSACGINLPHTHPRATEINFSVDGDFDVGFLQENGVGFIMNTVRRGMAAVFPQGAIHFEQNLNCVPATFVAAFNNEDPGVLTIANTFFGGLPANVVGASLGGLNITTINDIRMSVAQNPSVGIEECRKRCGLS</sequence>
<dbReference type="InterPro" id="IPR011051">
    <property type="entry name" value="RmlC_Cupin_sf"/>
</dbReference>
<evidence type="ECO:0000256" key="6">
    <source>
        <dbReference type="SAM" id="SignalP"/>
    </source>
</evidence>